<evidence type="ECO:0000256" key="2">
    <source>
        <dbReference type="ARBA" id="ARBA00023043"/>
    </source>
</evidence>
<dbReference type="Proteomes" id="UP000663828">
    <property type="component" value="Unassembled WGS sequence"/>
</dbReference>
<evidence type="ECO:0000256" key="4">
    <source>
        <dbReference type="SAM" id="MobiDB-lite"/>
    </source>
</evidence>
<dbReference type="SUPFAM" id="SSF48403">
    <property type="entry name" value="Ankyrin repeat"/>
    <property type="match status" value="1"/>
</dbReference>
<dbReference type="InterPro" id="IPR036770">
    <property type="entry name" value="Ankyrin_rpt-contain_sf"/>
</dbReference>
<keyword evidence="2 3" id="KW-0040">ANK repeat</keyword>
<evidence type="ECO:0000313" key="6">
    <source>
        <dbReference type="EMBL" id="CAF0920283.1"/>
    </source>
</evidence>
<sequence>MAIKRKDFQKTSSTILEFLLKLPDEETSSRLRDTLLHGLHFLQQYYLILQKRDKEQKPLQWTIERGLSPLTPFREAPDKFEWPWIDVESNKVKQILPRHSLSSFLNLSPIIVAVREGDLRYVKELLNSDSELIDCVDSFGRDLLTYAVQYQQIHILRYLLNECKASVKVNLQANDGSTCLHRACYPDDGQHCNIEIVKILLENSADVTKQDVHLRSPLHWAVLAENTDCLRLLIDYNIDIHIKDIDGMTAAMWACHLDRHEHFQVLSRYMDDVIETDNDGRTWIHHSVRKTEPLECLKSLLSPDSIFYRDNDGRTCLHVAAEQGSVLACRLIFETSDKTSQRTSYVHDGDKSRQTPLHLGTKNGHARMLKELLDHGADPHLPDIQGISSFDYAQNRGLYFCRSVFEVYLREKNSQSRSSTMQSFVVNNTMKSNGHDIAPTPPVNGHATFIRRNGPRSLNESTLIHKSGSQSLSNEQFVQSMNFSTFRMNDDDDNNHHDETNQQRLRSLSSATNASSLAPPIKPRKSTTTPNSSVVNMSKPQINHVYSEDDDDDEDEGNSLEGHNSEDEHSFRQYERPNSRLSLRHNDDRSNGTTRRPVYKPGKQSNKDFAHDDYRALDDQIQSAFTNVSKQSARSPNNKDFLQPSINRIGSSNGNQSLTNRLKSGSKSSSVESIPTLDLTVAGQKVFRKKQPPPGEAYFSTSLSSTNSTRPPSGRLKPIHSAKSSSSYTDEYSTSLSTKTLEDVTNNTKQSPTKSHLYKKKLAPLTNGVDGMNKKYSYRPVPEQFQYVDDISSDKSEETSAGGDHDMKSLLNNNDKRSKLQ</sequence>
<accession>A0A813ZAN6</accession>
<feature type="region of interest" description="Disordered" evidence="4">
    <location>
        <begin position="787"/>
        <end position="821"/>
    </location>
</feature>
<dbReference type="PROSITE" id="PS50088">
    <property type="entry name" value="ANK_REPEAT"/>
    <property type="match status" value="3"/>
</dbReference>
<protein>
    <submittedName>
        <fullName evidence="5">Uncharacterized protein</fullName>
    </submittedName>
</protein>
<dbReference type="Pfam" id="PF12796">
    <property type="entry name" value="Ank_2"/>
    <property type="match status" value="2"/>
</dbReference>
<feature type="compositionally biased region" description="Low complexity" evidence="4">
    <location>
        <begin position="505"/>
        <end position="518"/>
    </location>
</feature>
<proteinExistence type="predicted"/>
<dbReference type="GO" id="GO:0005737">
    <property type="term" value="C:cytoplasm"/>
    <property type="evidence" value="ECO:0007669"/>
    <property type="project" value="TreeGrafter"/>
</dbReference>
<dbReference type="EMBL" id="CAJNOJ010000032">
    <property type="protein sequence ID" value="CAF0895737.1"/>
    <property type="molecule type" value="Genomic_DNA"/>
</dbReference>
<dbReference type="Gene3D" id="1.25.40.20">
    <property type="entry name" value="Ankyrin repeat-containing domain"/>
    <property type="match status" value="1"/>
</dbReference>
<feature type="region of interest" description="Disordered" evidence="4">
    <location>
        <begin position="627"/>
        <end position="671"/>
    </location>
</feature>
<feature type="region of interest" description="Disordered" evidence="4">
    <location>
        <begin position="486"/>
        <end position="609"/>
    </location>
</feature>
<organism evidence="5 8">
    <name type="scientific">Adineta ricciae</name>
    <name type="common">Rotifer</name>
    <dbReference type="NCBI Taxonomy" id="249248"/>
    <lineage>
        <taxon>Eukaryota</taxon>
        <taxon>Metazoa</taxon>
        <taxon>Spiralia</taxon>
        <taxon>Gnathifera</taxon>
        <taxon>Rotifera</taxon>
        <taxon>Eurotatoria</taxon>
        <taxon>Bdelloidea</taxon>
        <taxon>Adinetida</taxon>
        <taxon>Adinetidae</taxon>
        <taxon>Adineta</taxon>
    </lineage>
</organism>
<feature type="compositionally biased region" description="Low complexity" evidence="4">
    <location>
        <begin position="721"/>
        <end position="736"/>
    </location>
</feature>
<dbReference type="PROSITE" id="PS50297">
    <property type="entry name" value="ANK_REP_REGION"/>
    <property type="match status" value="3"/>
</dbReference>
<dbReference type="EMBL" id="CAJNOR010000457">
    <property type="protein sequence ID" value="CAF0920283.1"/>
    <property type="molecule type" value="Genomic_DNA"/>
</dbReference>
<dbReference type="InterPro" id="IPR002110">
    <property type="entry name" value="Ankyrin_rpt"/>
</dbReference>
<reference evidence="5" key="1">
    <citation type="submission" date="2021-02" db="EMBL/GenBank/DDBJ databases">
        <authorList>
            <person name="Nowell W R."/>
        </authorList>
    </citation>
    <scope>NUCLEOTIDE SEQUENCE</scope>
</reference>
<comment type="caution">
    <text evidence="5">The sequence shown here is derived from an EMBL/GenBank/DDBJ whole genome shotgun (WGS) entry which is preliminary data.</text>
</comment>
<evidence type="ECO:0000256" key="3">
    <source>
        <dbReference type="PROSITE-ProRule" id="PRU00023"/>
    </source>
</evidence>
<evidence type="ECO:0000256" key="1">
    <source>
        <dbReference type="ARBA" id="ARBA00022737"/>
    </source>
</evidence>
<dbReference type="PANTHER" id="PTHR24198:SF165">
    <property type="entry name" value="ANKYRIN REPEAT-CONTAINING PROTEIN-RELATED"/>
    <property type="match status" value="1"/>
</dbReference>
<evidence type="ECO:0000313" key="8">
    <source>
        <dbReference type="Proteomes" id="UP000663852"/>
    </source>
</evidence>
<feature type="compositionally biased region" description="Polar residues" evidence="4">
    <location>
        <begin position="627"/>
        <end position="663"/>
    </location>
</feature>
<gene>
    <name evidence="5" type="ORF">EDS130_LOCUS9515</name>
    <name evidence="6" type="ORF">XAT740_LOCUS8999</name>
</gene>
<feature type="repeat" description="ANK" evidence="3">
    <location>
        <begin position="352"/>
        <end position="384"/>
    </location>
</feature>
<feature type="compositionally biased region" description="Acidic residues" evidence="4">
    <location>
        <begin position="548"/>
        <end position="558"/>
    </location>
</feature>
<name>A0A813ZAN6_ADIRI</name>
<dbReference type="AlphaFoldDB" id="A0A813ZAN6"/>
<feature type="compositionally biased region" description="Polar residues" evidence="4">
    <location>
        <begin position="699"/>
        <end position="711"/>
    </location>
</feature>
<feature type="compositionally biased region" description="Basic and acidic residues" evidence="4">
    <location>
        <begin position="563"/>
        <end position="590"/>
    </location>
</feature>
<keyword evidence="7" id="KW-1185">Reference proteome</keyword>
<evidence type="ECO:0000313" key="5">
    <source>
        <dbReference type="EMBL" id="CAF0895737.1"/>
    </source>
</evidence>
<dbReference type="Pfam" id="PF00023">
    <property type="entry name" value="Ank"/>
    <property type="match status" value="1"/>
</dbReference>
<keyword evidence="1" id="KW-0677">Repeat</keyword>
<dbReference type="OrthoDB" id="539213at2759"/>
<feature type="compositionally biased region" description="Polar residues" evidence="4">
    <location>
        <begin position="526"/>
        <end position="541"/>
    </location>
</feature>
<evidence type="ECO:0000313" key="7">
    <source>
        <dbReference type="Proteomes" id="UP000663828"/>
    </source>
</evidence>
<feature type="region of interest" description="Disordered" evidence="4">
    <location>
        <begin position="689"/>
        <end position="736"/>
    </location>
</feature>
<dbReference type="PANTHER" id="PTHR24198">
    <property type="entry name" value="ANKYRIN REPEAT AND PROTEIN KINASE DOMAIN-CONTAINING PROTEIN"/>
    <property type="match status" value="1"/>
</dbReference>
<dbReference type="SMART" id="SM00248">
    <property type="entry name" value="ANK"/>
    <property type="match status" value="8"/>
</dbReference>
<feature type="repeat" description="ANK" evidence="3">
    <location>
        <begin position="175"/>
        <end position="212"/>
    </location>
</feature>
<dbReference type="Proteomes" id="UP000663852">
    <property type="component" value="Unassembled WGS sequence"/>
</dbReference>
<feature type="compositionally biased region" description="Basic and acidic residues" evidence="4">
    <location>
        <begin position="792"/>
        <end position="821"/>
    </location>
</feature>
<feature type="repeat" description="ANK" evidence="3">
    <location>
        <begin position="213"/>
        <end position="245"/>
    </location>
</feature>